<dbReference type="Proteomes" id="UP000799757">
    <property type="component" value="Unassembled WGS sequence"/>
</dbReference>
<keyword evidence="2" id="KW-1185">Reference proteome</keyword>
<evidence type="ECO:0000313" key="1">
    <source>
        <dbReference type="EMBL" id="KAF2792605.1"/>
    </source>
</evidence>
<evidence type="ECO:0000313" key="2">
    <source>
        <dbReference type="Proteomes" id="UP000799757"/>
    </source>
</evidence>
<dbReference type="EMBL" id="MU001962">
    <property type="protein sequence ID" value="KAF2792605.1"/>
    <property type="molecule type" value="Genomic_DNA"/>
</dbReference>
<accession>A0A6A6X9J3</accession>
<name>A0A6A6X9J3_9PLEO</name>
<sequence>MSFPPYSRMLKAGVLTSWFWVQHRYTADIAALINAILPHGCLQTAAGDTHGIVRRFYQGKLRSPPTTSSTPSARSRSCWSLLVLVSPHEDIRVPYTAQLSFICLSRMAADIENLRVFAIDGIQGDEVPVLILDTVIAGGLKFLRDTARILFFLPPMPTPAHIPRNDIPGSLLVPAILLGNSNASLLASLGIPGSPSSAQVVR</sequence>
<gene>
    <name evidence="1" type="ORF">K505DRAFT_362742</name>
</gene>
<reference evidence="1" key="1">
    <citation type="journal article" date="2020" name="Stud. Mycol.">
        <title>101 Dothideomycetes genomes: a test case for predicting lifestyles and emergence of pathogens.</title>
        <authorList>
            <person name="Haridas S."/>
            <person name="Albert R."/>
            <person name="Binder M."/>
            <person name="Bloem J."/>
            <person name="Labutti K."/>
            <person name="Salamov A."/>
            <person name="Andreopoulos B."/>
            <person name="Baker S."/>
            <person name="Barry K."/>
            <person name="Bills G."/>
            <person name="Bluhm B."/>
            <person name="Cannon C."/>
            <person name="Castanera R."/>
            <person name="Culley D."/>
            <person name="Daum C."/>
            <person name="Ezra D."/>
            <person name="Gonzalez J."/>
            <person name="Henrissat B."/>
            <person name="Kuo A."/>
            <person name="Liang C."/>
            <person name="Lipzen A."/>
            <person name="Lutzoni F."/>
            <person name="Magnuson J."/>
            <person name="Mondo S."/>
            <person name="Nolan M."/>
            <person name="Ohm R."/>
            <person name="Pangilinan J."/>
            <person name="Park H.-J."/>
            <person name="Ramirez L."/>
            <person name="Alfaro M."/>
            <person name="Sun H."/>
            <person name="Tritt A."/>
            <person name="Yoshinaga Y."/>
            <person name="Zwiers L.-H."/>
            <person name="Turgeon B."/>
            <person name="Goodwin S."/>
            <person name="Spatafora J."/>
            <person name="Crous P."/>
            <person name="Grigoriev I."/>
        </authorList>
    </citation>
    <scope>NUCLEOTIDE SEQUENCE</scope>
    <source>
        <strain evidence="1">CBS 109.77</strain>
    </source>
</reference>
<proteinExistence type="predicted"/>
<protein>
    <submittedName>
        <fullName evidence="1">Uncharacterized protein</fullName>
    </submittedName>
</protein>
<dbReference type="AlphaFoldDB" id="A0A6A6X9J3"/>
<organism evidence="1 2">
    <name type="scientific">Melanomma pulvis-pyrius CBS 109.77</name>
    <dbReference type="NCBI Taxonomy" id="1314802"/>
    <lineage>
        <taxon>Eukaryota</taxon>
        <taxon>Fungi</taxon>
        <taxon>Dikarya</taxon>
        <taxon>Ascomycota</taxon>
        <taxon>Pezizomycotina</taxon>
        <taxon>Dothideomycetes</taxon>
        <taxon>Pleosporomycetidae</taxon>
        <taxon>Pleosporales</taxon>
        <taxon>Melanommataceae</taxon>
        <taxon>Melanomma</taxon>
    </lineage>
</organism>